<protein>
    <recommendedName>
        <fullName evidence="3">Response regulatory domain-containing protein</fullName>
    </recommendedName>
</protein>
<dbReference type="GeneID" id="301090464"/>
<dbReference type="RefSeq" id="WP_020965746.1">
    <property type="nucleotide sequence ID" value="NZ_CP045670.1"/>
</dbReference>
<dbReference type="EMBL" id="CP061839">
    <property type="protein sequence ID" value="QOW59766.1"/>
    <property type="molecule type" value="Genomic_DNA"/>
</dbReference>
<evidence type="ECO:0000313" key="1">
    <source>
        <dbReference type="EMBL" id="QOW59766.1"/>
    </source>
</evidence>
<reference evidence="1 2" key="1">
    <citation type="submission" date="2020-09" db="EMBL/GenBank/DDBJ databases">
        <title>Characterization of Treponema spp. from bovine digital dermatitis in Korea.</title>
        <authorList>
            <person name="Espiritu H.M."/>
            <person name="Cho Y.I."/>
            <person name="Mamuad L."/>
        </authorList>
    </citation>
    <scope>NUCLEOTIDE SEQUENCE [LARGE SCALE GENOMIC DNA]</scope>
    <source>
        <strain evidence="1 2">KS1</strain>
    </source>
</reference>
<evidence type="ECO:0000313" key="2">
    <source>
        <dbReference type="Proteomes" id="UP000593915"/>
    </source>
</evidence>
<dbReference type="AlphaFoldDB" id="A0A7S7AVP4"/>
<evidence type="ECO:0008006" key="3">
    <source>
        <dbReference type="Google" id="ProtNLM"/>
    </source>
</evidence>
<proteinExistence type="predicted"/>
<name>A0A7S7AVP4_9SPIR</name>
<gene>
    <name evidence="1" type="ORF">IFE08_07730</name>
</gene>
<accession>A0A7S7AVP4</accession>
<organism evidence="1 2">
    <name type="scientific">Treponema pedis</name>
    <dbReference type="NCBI Taxonomy" id="409322"/>
    <lineage>
        <taxon>Bacteria</taxon>
        <taxon>Pseudomonadati</taxon>
        <taxon>Spirochaetota</taxon>
        <taxon>Spirochaetia</taxon>
        <taxon>Spirochaetales</taxon>
        <taxon>Treponemataceae</taxon>
        <taxon>Treponema</taxon>
    </lineage>
</organism>
<dbReference type="Proteomes" id="UP000593915">
    <property type="component" value="Chromosome"/>
</dbReference>
<sequence>MICIVCKSEFLSSQIKKICETHLNEIINETSFPELLKTLSEKKVRLVFFDSEFFIDSAKYRKVSPETRFIVIARAGFEEKAAEAIRCGASDFILCPFFESGVLNCL</sequence>